<reference evidence="1 2" key="1">
    <citation type="journal article" date="2023" name="Front. Microbiol.">
        <title>Phylogeography and host specificity of Pasteurellaceae pathogenic to sea-farmed fish in the north-east Atlantic.</title>
        <authorList>
            <person name="Gulla S."/>
            <person name="Colquhoun D.J."/>
            <person name="Olsen A.B."/>
            <person name="Spilsberg B."/>
            <person name="Lagesen K."/>
            <person name="Aakesson C.P."/>
            <person name="Strom S."/>
            <person name="Manji F."/>
            <person name="Birkbeck T.H."/>
            <person name="Nilsen H.K."/>
        </authorList>
    </citation>
    <scope>NUCLEOTIDE SEQUENCE [LARGE SCALE GENOMIC DNA]</scope>
    <source>
        <strain evidence="1 2">VIO11850</strain>
    </source>
</reference>
<proteinExistence type="predicted"/>
<evidence type="ECO:0000313" key="1">
    <source>
        <dbReference type="EMBL" id="MDP8084572.1"/>
    </source>
</evidence>
<gene>
    <name evidence="1" type="ORF">QJT92_01315</name>
</gene>
<comment type="caution">
    <text evidence="1">The sequence shown here is derived from an EMBL/GenBank/DDBJ whole genome shotgun (WGS) entry which is preliminary data.</text>
</comment>
<protein>
    <submittedName>
        <fullName evidence="1">DUF3383 family protein</fullName>
    </submittedName>
</protein>
<organism evidence="1 2">
    <name type="scientific">Phocoenobacter skyensis</name>
    <dbReference type="NCBI Taxonomy" id="97481"/>
    <lineage>
        <taxon>Bacteria</taxon>
        <taxon>Pseudomonadati</taxon>
        <taxon>Pseudomonadota</taxon>
        <taxon>Gammaproteobacteria</taxon>
        <taxon>Pasteurellales</taxon>
        <taxon>Pasteurellaceae</taxon>
        <taxon>Phocoenobacter</taxon>
    </lineage>
</organism>
<dbReference type="InterPro" id="IPR021808">
    <property type="entry name" value="DUF3383"/>
</dbReference>
<dbReference type="RefSeq" id="WP_306383704.1">
    <property type="nucleotide sequence ID" value="NZ_JASAVR010000001.1"/>
</dbReference>
<sequence length="442" mass="47448">MANINRLVNIQIQLNTTGISVASFSDMLIAAPHSLSTTRMMAVTSAGELLDLGLSADTKLYKAVAAVFSQTPHISKCYIGRQSASTTEIKVTRAVAGDYIVVIDNGKSELRAEVTVNTDKTEAEIATTLAEKLSELDGVAATASESIISVSAADCKIKVKGKLKLGESTSNESWAECLTAIKNEGGSWYGVAITSREKSDVIAVAEWVEANGKLFVTASSDKHIVDGGKTDDIGSVLKDRQFFRTAVNYDPQADSEFTDIAAMSKLFTYYPGSATWANKRLAGVTADYLPEGEAIVAHSKNVNTFEMFNGQFALTQLGKVAAGEWIDIIRFRDWLEATMQADVCFALINADGKVPYTDEGIEMLATAMKPSLELGIRRGGIAPAELDENGDIIPSYIINKPLAAQISPNRKASRVLQDLTFTARLAGAIHLVEIKGAIGYTL</sequence>
<dbReference type="Proteomes" id="UP001224812">
    <property type="component" value="Unassembled WGS sequence"/>
</dbReference>
<name>A0ABT9JIM1_9PAST</name>
<dbReference type="EMBL" id="JASAVS010000001">
    <property type="protein sequence ID" value="MDP8084572.1"/>
    <property type="molecule type" value="Genomic_DNA"/>
</dbReference>
<dbReference type="Pfam" id="PF11863">
    <property type="entry name" value="DUF3383"/>
    <property type="match status" value="1"/>
</dbReference>
<accession>A0ABT9JIM1</accession>
<evidence type="ECO:0000313" key="2">
    <source>
        <dbReference type="Proteomes" id="UP001224812"/>
    </source>
</evidence>
<keyword evidence="2" id="KW-1185">Reference proteome</keyword>